<organism evidence="2">
    <name type="scientific">uncultured Solirubrobacteraceae bacterium</name>
    <dbReference type="NCBI Taxonomy" id="1162706"/>
    <lineage>
        <taxon>Bacteria</taxon>
        <taxon>Bacillati</taxon>
        <taxon>Actinomycetota</taxon>
        <taxon>Thermoleophilia</taxon>
        <taxon>Solirubrobacterales</taxon>
        <taxon>Solirubrobacteraceae</taxon>
        <taxon>environmental samples</taxon>
    </lineage>
</organism>
<gene>
    <name evidence="2" type="ORF">AVDCRST_MAG69-2022</name>
</gene>
<accession>A0A6J4SRC2</accession>
<feature type="compositionally biased region" description="Basic residues" evidence="1">
    <location>
        <begin position="64"/>
        <end position="73"/>
    </location>
</feature>
<feature type="non-terminal residue" evidence="2">
    <location>
        <position position="330"/>
    </location>
</feature>
<evidence type="ECO:0000256" key="1">
    <source>
        <dbReference type="SAM" id="MobiDB-lite"/>
    </source>
</evidence>
<feature type="compositionally biased region" description="Low complexity" evidence="1">
    <location>
        <begin position="303"/>
        <end position="312"/>
    </location>
</feature>
<keyword evidence="2" id="KW-0456">Lyase</keyword>
<feature type="region of interest" description="Disordered" evidence="1">
    <location>
        <begin position="1"/>
        <end position="32"/>
    </location>
</feature>
<dbReference type="GO" id="GO:0016829">
    <property type="term" value="F:lyase activity"/>
    <property type="evidence" value="ECO:0007669"/>
    <property type="project" value="UniProtKB-KW"/>
</dbReference>
<feature type="non-terminal residue" evidence="2">
    <location>
        <position position="1"/>
    </location>
</feature>
<feature type="compositionally biased region" description="Basic residues" evidence="1">
    <location>
        <begin position="259"/>
        <end position="268"/>
    </location>
</feature>
<feature type="compositionally biased region" description="Basic residues" evidence="1">
    <location>
        <begin position="287"/>
        <end position="302"/>
    </location>
</feature>
<feature type="region of interest" description="Disordered" evidence="1">
    <location>
        <begin position="256"/>
        <end position="330"/>
    </location>
</feature>
<sequence length="330" mass="35332">EGTSRRRARAGDRGRPHLGHRPLQLSLPVLHAGGGPAVAQQELAPLLRGDGATGRPAVRDGRPRRPPHRRRAARAQGALAAGGDAVADPGGPRPVADHQRLPARGPGRGAGQGRSAPRQRLPGLPGARPLLPAHATRLAGPGPRGPGGGRAPSGAAADQGQRGRAARLHRERGPRLRRVRPAQALRGPLHRIHAAGRRPRLEHRQGAAQRGGAPADPGGLPDGADGTSAVGHVEPLAVHRRPRLDRIHLAGDRALLRRLQPHPHHRRGRAADMPLLHARDRSARSDARRRRRRRARAAHPRRGVAQGAQASRQRARLRPARAHHVAHRRL</sequence>
<name>A0A6J4SRC2_9ACTN</name>
<dbReference type="EMBL" id="CADCVP010000216">
    <property type="protein sequence ID" value="CAA9503199.1"/>
    <property type="molecule type" value="Genomic_DNA"/>
</dbReference>
<feature type="compositionally biased region" description="Low complexity" evidence="1">
    <location>
        <begin position="113"/>
        <end position="133"/>
    </location>
</feature>
<evidence type="ECO:0000313" key="2">
    <source>
        <dbReference type="EMBL" id="CAA9503199.1"/>
    </source>
</evidence>
<feature type="compositionally biased region" description="Low complexity" evidence="1">
    <location>
        <begin position="74"/>
        <end position="94"/>
    </location>
</feature>
<feature type="region of interest" description="Disordered" evidence="1">
    <location>
        <begin position="45"/>
        <end position="229"/>
    </location>
</feature>
<reference evidence="2" key="1">
    <citation type="submission" date="2020-02" db="EMBL/GenBank/DDBJ databases">
        <authorList>
            <person name="Meier V. D."/>
        </authorList>
    </citation>
    <scope>NUCLEOTIDE SEQUENCE</scope>
    <source>
        <strain evidence="2">AVDCRST_MAG69</strain>
    </source>
</reference>
<proteinExistence type="predicted"/>
<feature type="compositionally biased region" description="Low complexity" evidence="1">
    <location>
        <begin position="206"/>
        <end position="226"/>
    </location>
</feature>
<dbReference type="AlphaFoldDB" id="A0A6J4SRC2"/>
<protein>
    <submittedName>
        <fullName evidence="2">Cyclic pyranopterin phosphate synthase (MoaA)</fullName>
        <ecNumber evidence="2">4.1.99.18</ecNumber>
    </submittedName>
</protein>
<feature type="compositionally biased region" description="Low complexity" evidence="1">
    <location>
        <begin position="152"/>
        <end position="163"/>
    </location>
</feature>
<feature type="compositionally biased region" description="Basic residues" evidence="1">
    <location>
        <begin position="313"/>
        <end position="330"/>
    </location>
</feature>
<feature type="compositionally biased region" description="Basic and acidic residues" evidence="1">
    <location>
        <begin position="277"/>
        <end position="286"/>
    </location>
</feature>
<dbReference type="EC" id="4.1.99.18" evidence="2"/>
<feature type="compositionally biased region" description="Basic residues" evidence="1">
    <location>
        <begin position="164"/>
        <end position="180"/>
    </location>
</feature>
<feature type="compositionally biased region" description="Basic residues" evidence="1">
    <location>
        <begin position="188"/>
        <end position="201"/>
    </location>
</feature>